<sequence length="292" mass="32721">MQTSREEKLSPDHGLDSEADISQDFNKLKIAGDLEDGDVKVEEYEAMDHHGDDDEEEEEEEEDEDGEEFSFMFVGENTLQIAAEDAFVNGQIKTVFPLFNQDLLFSGNDSNSLHENLPMTPPVKKVFVEMNEEDGKVKPSTPSNDGIMGPYCEWRGKKAVEASPESCKKSNSTGFSKIWRFKDFVGRCNSDGRDAFVFLNNNGQAPQPPTEQPAAGTAEEKSGKKDDSTVKIVRKVKKSGKSKTASLSAHEVYLRSKAKEEERRRSYLPYRPELMGFFTNVNGGLTKNVHPY</sequence>
<gene>
    <name evidence="2" type="ORF">Sango_1078500</name>
</gene>
<dbReference type="PANTHER" id="PTHR33095">
    <property type="entry name" value="OS07G0619500 PROTEIN"/>
    <property type="match status" value="1"/>
</dbReference>
<feature type="compositionally biased region" description="Basic and acidic residues" evidence="1">
    <location>
        <begin position="26"/>
        <end position="52"/>
    </location>
</feature>
<dbReference type="Pfam" id="PF07816">
    <property type="entry name" value="DUF1645"/>
    <property type="match status" value="1"/>
</dbReference>
<dbReference type="AlphaFoldDB" id="A0AAE2BVY3"/>
<proteinExistence type="predicted"/>
<feature type="compositionally biased region" description="Basic and acidic residues" evidence="1">
    <location>
        <begin position="218"/>
        <end position="229"/>
    </location>
</feature>
<reference evidence="2" key="2">
    <citation type="journal article" date="2024" name="Plant">
        <title>Genomic evolution and insights into agronomic trait innovations of Sesamum species.</title>
        <authorList>
            <person name="Miao H."/>
            <person name="Wang L."/>
            <person name="Qu L."/>
            <person name="Liu H."/>
            <person name="Sun Y."/>
            <person name="Le M."/>
            <person name="Wang Q."/>
            <person name="Wei S."/>
            <person name="Zheng Y."/>
            <person name="Lin W."/>
            <person name="Duan Y."/>
            <person name="Cao H."/>
            <person name="Xiong S."/>
            <person name="Wang X."/>
            <person name="Wei L."/>
            <person name="Li C."/>
            <person name="Ma Q."/>
            <person name="Ju M."/>
            <person name="Zhao R."/>
            <person name="Li G."/>
            <person name="Mu C."/>
            <person name="Tian Q."/>
            <person name="Mei H."/>
            <person name="Zhang T."/>
            <person name="Gao T."/>
            <person name="Zhang H."/>
        </authorList>
    </citation>
    <scope>NUCLEOTIDE SEQUENCE</scope>
    <source>
        <strain evidence="2">K16</strain>
    </source>
</reference>
<keyword evidence="3" id="KW-1185">Reference proteome</keyword>
<reference evidence="2" key="1">
    <citation type="submission" date="2020-06" db="EMBL/GenBank/DDBJ databases">
        <authorList>
            <person name="Li T."/>
            <person name="Hu X."/>
            <person name="Zhang T."/>
            <person name="Song X."/>
            <person name="Zhang H."/>
            <person name="Dai N."/>
            <person name="Sheng W."/>
            <person name="Hou X."/>
            <person name="Wei L."/>
        </authorList>
    </citation>
    <scope>NUCLEOTIDE SEQUENCE</scope>
    <source>
        <strain evidence="2">K16</strain>
        <tissue evidence="2">Leaf</tissue>
    </source>
</reference>
<feature type="region of interest" description="Disordered" evidence="1">
    <location>
        <begin position="1"/>
        <end position="67"/>
    </location>
</feature>
<name>A0AAE2BVY3_9LAMI</name>
<comment type="caution">
    <text evidence="2">The sequence shown here is derived from an EMBL/GenBank/DDBJ whole genome shotgun (WGS) entry which is preliminary data.</text>
</comment>
<feature type="compositionally biased region" description="Basic and acidic residues" evidence="1">
    <location>
        <begin position="1"/>
        <end position="16"/>
    </location>
</feature>
<evidence type="ECO:0000313" key="2">
    <source>
        <dbReference type="EMBL" id="KAK4399724.1"/>
    </source>
</evidence>
<protein>
    <submittedName>
        <fullName evidence="2">Uncharacterized protein</fullName>
    </submittedName>
</protein>
<feature type="compositionally biased region" description="Basic residues" evidence="1">
    <location>
        <begin position="232"/>
        <end position="241"/>
    </location>
</feature>
<evidence type="ECO:0000313" key="3">
    <source>
        <dbReference type="Proteomes" id="UP001289374"/>
    </source>
</evidence>
<accession>A0AAE2BVY3</accession>
<evidence type="ECO:0000256" key="1">
    <source>
        <dbReference type="SAM" id="MobiDB-lite"/>
    </source>
</evidence>
<dbReference type="EMBL" id="JACGWL010000006">
    <property type="protein sequence ID" value="KAK4399724.1"/>
    <property type="molecule type" value="Genomic_DNA"/>
</dbReference>
<dbReference type="Proteomes" id="UP001289374">
    <property type="component" value="Unassembled WGS sequence"/>
</dbReference>
<dbReference type="InterPro" id="IPR012442">
    <property type="entry name" value="DUF1645_plant"/>
</dbReference>
<feature type="compositionally biased region" description="Acidic residues" evidence="1">
    <location>
        <begin position="53"/>
        <end position="67"/>
    </location>
</feature>
<dbReference type="PANTHER" id="PTHR33095:SF114">
    <property type="entry name" value="DUF1645 FAMILY PROTEIN"/>
    <property type="match status" value="1"/>
</dbReference>
<organism evidence="2 3">
    <name type="scientific">Sesamum angolense</name>
    <dbReference type="NCBI Taxonomy" id="2727404"/>
    <lineage>
        <taxon>Eukaryota</taxon>
        <taxon>Viridiplantae</taxon>
        <taxon>Streptophyta</taxon>
        <taxon>Embryophyta</taxon>
        <taxon>Tracheophyta</taxon>
        <taxon>Spermatophyta</taxon>
        <taxon>Magnoliopsida</taxon>
        <taxon>eudicotyledons</taxon>
        <taxon>Gunneridae</taxon>
        <taxon>Pentapetalae</taxon>
        <taxon>asterids</taxon>
        <taxon>lamiids</taxon>
        <taxon>Lamiales</taxon>
        <taxon>Pedaliaceae</taxon>
        <taxon>Sesamum</taxon>
    </lineage>
</organism>
<feature type="region of interest" description="Disordered" evidence="1">
    <location>
        <begin position="199"/>
        <end position="247"/>
    </location>
</feature>